<dbReference type="PANTHER" id="PTHR30603:SF47">
    <property type="entry name" value="RNA POLYMERASE SIGMA FACTOR SIGD, CHLOROPLASTIC"/>
    <property type="match status" value="1"/>
</dbReference>
<evidence type="ECO:0000256" key="1">
    <source>
        <dbReference type="ARBA" id="ARBA00023163"/>
    </source>
</evidence>
<dbReference type="AlphaFoldDB" id="A0A1G1XRQ1"/>
<evidence type="ECO:0000313" key="3">
    <source>
        <dbReference type="EMBL" id="OGY42286.1"/>
    </source>
</evidence>
<comment type="caution">
    <text evidence="3">The sequence shown here is derived from an EMBL/GenBank/DDBJ whole genome shotgun (WGS) entry which is preliminary data.</text>
</comment>
<organism evidence="3 4">
    <name type="scientific">Candidatus Buchananbacteria bacterium RBG_13_36_9</name>
    <dbReference type="NCBI Taxonomy" id="1797530"/>
    <lineage>
        <taxon>Bacteria</taxon>
        <taxon>Candidatus Buchananiibacteriota</taxon>
    </lineage>
</organism>
<dbReference type="InterPro" id="IPR036388">
    <property type="entry name" value="WH-like_DNA-bd_sf"/>
</dbReference>
<dbReference type="GO" id="GO:0006352">
    <property type="term" value="P:DNA-templated transcription initiation"/>
    <property type="evidence" value="ECO:0007669"/>
    <property type="project" value="InterPro"/>
</dbReference>
<dbReference type="Pfam" id="PF04545">
    <property type="entry name" value="Sigma70_r4"/>
    <property type="match status" value="1"/>
</dbReference>
<accession>A0A1G1XRQ1</accession>
<dbReference type="Gene3D" id="1.10.10.10">
    <property type="entry name" value="Winged helix-like DNA-binding domain superfamily/Winged helix DNA-binding domain"/>
    <property type="match status" value="1"/>
</dbReference>
<dbReference type="SUPFAM" id="SSF88659">
    <property type="entry name" value="Sigma3 and sigma4 domains of RNA polymerase sigma factors"/>
    <property type="match status" value="1"/>
</dbReference>
<dbReference type="Proteomes" id="UP000176498">
    <property type="component" value="Unassembled WGS sequence"/>
</dbReference>
<reference evidence="3 4" key="1">
    <citation type="journal article" date="2016" name="Nat. Commun.">
        <title>Thousands of microbial genomes shed light on interconnected biogeochemical processes in an aquifer system.</title>
        <authorList>
            <person name="Anantharaman K."/>
            <person name="Brown C.T."/>
            <person name="Hug L.A."/>
            <person name="Sharon I."/>
            <person name="Castelle C.J."/>
            <person name="Probst A.J."/>
            <person name="Thomas B.C."/>
            <person name="Singh A."/>
            <person name="Wilkins M.J."/>
            <person name="Karaoz U."/>
            <person name="Brodie E.L."/>
            <person name="Williams K.H."/>
            <person name="Hubbard S.S."/>
            <person name="Banfield J.F."/>
        </authorList>
    </citation>
    <scope>NUCLEOTIDE SEQUENCE [LARGE SCALE GENOMIC DNA]</scope>
</reference>
<proteinExistence type="predicted"/>
<feature type="domain" description="HTH HARE-type" evidence="2">
    <location>
        <begin position="229"/>
        <end position="293"/>
    </location>
</feature>
<dbReference type="GO" id="GO:0003700">
    <property type="term" value="F:DNA-binding transcription factor activity"/>
    <property type="evidence" value="ECO:0007669"/>
    <property type="project" value="InterPro"/>
</dbReference>
<dbReference type="CDD" id="cd06171">
    <property type="entry name" value="Sigma70_r4"/>
    <property type="match status" value="1"/>
</dbReference>
<name>A0A1G1XRQ1_9BACT</name>
<dbReference type="EMBL" id="MHHZ01000005">
    <property type="protein sequence ID" value="OGY42286.1"/>
    <property type="molecule type" value="Genomic_DNA"/>
</dbReference>
<dbReference type="InterPro" id="IPR007630">
    <property type="entry name" value="RNA_pol_sigma70_r4"/>
</dbReference>
<evidence type="ECO:0000259" key="2">
    <source>
        <dbReference type="PROSITE" id="PS51913"/>
    </source>
</evidence>
<dbReference type="InterPro" id="IPR050239">
    <property type="entry name" value="Sigma-70_RNA_pol_init_factors"/>
</dbReference>
<dbReference type="InterPro" id="IPR007759">
    <property type="entry name" value="Asxl_HARE-HTH"/>
</dbReference>
<protein>
    <recommendedName>
        <fullName evidence="2">HTH HARE-type domain-containing protein</fullName>
    </recommendedName>
</protein>
<dbReference type="PANTHER" id="PTHR30603">
    <property type="entry name" value="RNA POLYMERASE SIGMA FACTOR RPO"/>
    <property type="match status" value="1"/>
</dbReference>
<dbReference type="InterPro" id="IPR000943">
    <property type="entry name" value="RNA_pol_sigma70"/>
</dbReference>
<dbReference type="InterPro" id="IPR013324">
    <property type="entry name" value="RNA_pol_sigma_r3/r4-like"/>
</dbReference>
<dbReference type="PRINTS" id="PR00046">
    <property type="entry name" value="SIGMA70FCT"/>
</dbReference>
<gene>
    <name evidence="3" type="ORF">A2Y82_04805</name>
</gene>
<dbReference type="PROSITE" id="PS51913">
    <property type="entry name" value="HTH_HARE"/>
    <property type="match status" value="1"/>
</dbReference>
<evidence type="ECO:0000313" key="4">
    <source>
        <dbReference type="Proteomes" id="UP000176498"/>
    </source>
</evidence>
<dbReference type="PROSITE" id="PS00716">
    <property type="entry name" value="SIGMA70_2"/>
    <property type="match status" value="1"/>
</dbReference>
<sequence length="356" mass="41077">MTSKIKIISYADLVDSLLANLPEREREVLQRRNGLADYSEAHTLEQIGRDFNITRERVRQIEKEGLKKVRALDAIKTKLSELKSAILEYLKLNGGLMSETHLKEKLLKEEIVKEIKSLDFILSYILSEEFNRVEDKEDYNVIWHLDDADLDESLEIASALKDLIEDHGNPLHLEDLANKFKSHKFYQSIEQKEGENQAILEALLRLRKDIASNILEQWGLVDWSTIKPKRMTDKAYLIMLKHGKPLHFAEVSDLINQANFDRKKACPATVHNELILDDKYVLVGRGIYALKDWGYQEGTVSDIISNILKENGSMTKNELLDEVLKQRMVQKTTVVLALMDKSKFARLNDGRYQLVK</sequence>
<keyword evidence="1" id="KW-0804">Transcription</keyword>
<dbReference type="InterPro" id="IPR038087">
    <property type="entry name" value="RNAP_delta_N_dom_sf"/>
</dbReference>
<dbReference type="Gene3D" id="1.10.10.1250">
    <property type="entry name" value="RNA polymerase, subunit delta, N-terminal domain"/>
    <property type="match status" value="1"/>
</dbReference>